<dbReference type="AlphaFoldDB" id="A0A432VV84"/>
<dbReference type="Proteomes" id="UP000288395">
    <property type="component" value="Unassembled WGS sequence"/>
</dbReference>
<dbReference type="Pfam" id="PF05239">
    <property type="entry name" value="PRC"/>
    <property type="match status" value="1"/>
</dbReference>
<comment type="caution">
    <text evidence="2">The sequence shown here is derived from an EMBL/GenBank/DDBJ whole genome shotgun (WGS) entry which is preliminary data.</text>
</comment>
<accession>A0A432VV84</accession>
<gene>
    <name evidence="2" type="ORF">CWE08_08015</name>
</gene>
<sequence length="138" mass="15633">MNYEKRDTMGIYKEDLSGPGPHLMGADTLIGNDVYNHKDENLGDIKEIMLDVTNGTVTYAVLSYSTFLGLGEKLFAVPWKALKLDTENKRFVLNVEKDSLSDAPGFDKKNWPNFADEKWSRDVNTFYASAVTTKFPRK</sequence>
<dbReference type="InterPro" id="IPR011033">
    <property type="entry name" value="PRC_barrel-like_sf"/>
</dbReference>
<feature type="domain" description="PRC-barrel" evidence="1">
    <location>
        <begin position="24"/>
        <end position="98"/>
    </location>
</feature>
<organism evidence="2 3">
    <name type="scientific">Aliidiomarina iranensis</name>
    <dbReference type="NCBI Taxonomy" id="1434071"/>
    <lineage>
        <taxon>Bacteria</taxon>
        <taxon>Pseudomonadati</taxon>
        <taxon>Pseudomonadota</taxon>
        <taxon>Gammaproteobacteria</taxon>
        <taxon>Alteromonadales</taxon>
        <taxon>Idiomarinaceae</taxon>
        <taxon>Aliidiomarina</taxon>
    </lineage>
</organism>
<dbReference type="Gene3D" id="2.30.30.240">
    <property type="entry name" value="PRC-barrel domain"/>
    <property type="match status" value="1"/>
</dbReference>
<evidence type="ECO:0000313" key="2">
    <source>
        <dbReference type="EMBL" id="RUO20405.1"/>
    </source>
</evidence>
<dbReference type="PANTHER" id="PTHR36505:SF1">
    <property type="entry name" value="BLR1072 PROTEIN"/>
    <property type="match status" value="1"/>
</dbReference>
<dbReference type="PANTHER" id="PTHR36505">
    <property type="entry name" value="BLR1072 PROTEIN"/>
    <property type="match status" value="1"/>
</dbReference>
<protein>
    <submittedName>
        <fullName evidence="2">Photosystem reaction center subunit H</fullName>
    </submittedName>
</protein>
<reference evidence="3" key="1">
    <citation type="journal article" date="2018" name="Front. Microbiol.">
        <title>Genome-Based Analysis Reveals the Taxonomy and Diversity of the Family Idiomarinaceae.</title>
        <authorList>
            <person name="Liu Y."/>
            <person name="Lai Q."/>
            <person name="Shao Z."/>
        </authorList>
    </citation>
    <scope>NUCLEOTIDE SEQUENCE [LARGE SCALE GENOMIC DNA]</scope>
    <source>
        <strain evidence="3">GBPy7</strain>
    </source>
</reference>
<dbReference type="OrthoDB" id="286778at2"/>
<keyword evidence="3" id="KW-1185">Reference proteome</keyword>
<dbReference type="SUPFAM" id="SSF50346">
    <property type="entry name" value="PRC-barrel domain"/>
    <property type="match status" value="1"/>
</dbReference>
<dbReference type="InterPro" id="IPR027275">
    <property type="entry name" value="PRC-brl_dom"/>
</dbReference>
<dbReference type="RefSeq" id="WP_126767361.1">
    <property type="nucleotide sequence ID" value="NZ_PIPJ01000005.1"/>
</dbReference>
<proteinExistence type="predicted"/>
<name>A0A432VV84_9GAMM</name>
<dbReference type="EMBL" id="PIPJ01000005">
    <property type="protein sequence ID" value="RUO20405.1"/>
    <property type="molecule type" value="Genomic_DNA"/>
</dbReference>
<evidence type="ECO:0000259" key="1">
    <source>
        <dbReference type="Pfam" id="PF05239"/>
    </source>
</evidence>
<evidence type="ECO:0000313" key="3">
    <source>
        <dbReference type="Proteomes" id="UP000288395"/>
    </source>
</evidence>